<dbReference type="RefSeq" id="WP_272437227.1">
    <property type="nucleotide sequence ID" value="NZ_JAMQKB010000014.1"/>
</dbReference>
<keyword evidence="4" id="KW-1185">Reference proteome</keyword>
<evidence type="ECO:0000313" key="3">
    <source>
        <dbReference type="EMBL" id="MDC3425420.1"/>
    </source>
</evidence>
<sequence>MKGRIKFTFTLLYVLLLFFVLFAYAMFQGGFVSWFLFYSFVPVQFYMILLLFYPISRWKIERKLSKRVIQAGDSVRVDIFINRKVPFPIYYCIMEEVVPASLHRKDTHIDKFKHMDRPDALLEQRIVKKIAFPWFSRTIKFHYSLSQIPRGEHHFHAIKVKTGDFFGFIKKEHQFDLTNHVLAYPFKREIKLKDKVSSFEEGVTSSFQTHARTTNVVSGVREYAPGDRFSLIDWKTTARKNAVMTKEYEQEKSTDVLFVLDSVFYHGLNPLSYEASVELATSIFGALKTSTTQLAFMSIGSKKAFFPYHQDPAKHGAVNRFLATVRPGKATAFPEQLETEMQKLSDGFVMIIVLTNFNEKVTQTVKRLRLKSKRVILFFVKPASTITEVDKRMMQELSLGGVIVNLITEEQLMKRKFEVNT</sequence>
<dbReference type="AlphaFoldDB" id="A0A9X3WTH9"/>
<protein>
    <submittedName>
        <fullName evidence="3">DUF58 domain-containing protein</fullName>
    </submittedName>
</protein>
<dbReference type="InterPro" id="IPR002881">
    <property type="entry name" value="DUF58"/>
</dbReference>
<reference evidence="3" key="1">
    <citation type="submission" date="2022-06" db="EMBL/GenBank/DDBJ databases">
        <title>Aquibacillus sp. a new bacterium isolated from soil saline samples.</title>
        <authorList>
            <person name="Galisteo C."/>
            <person name="De La Haba R."/>
            <person name="Sanchez-Porro C."/>
            <person name="Ventosa A."/>
        </authorList>
    </citation>
    <scope>NUCLEOTIDE SEQUENCE</scope>
    <source>
        <strain evidence="3">3ASR75-11</strain>
    </source>
</reference>
<proteinExistence type="predicted"/>
<feature type="transmembrane region" description="Helical" evidence="1">
    <location>
        <begin position="7"/>
        <end position="27"/>
    </location>
</feature>
<dbReference type="PANTHER" id="PTHR34351">
    <property type="entry name" value="SLR1927 PROTEIN-RELATED"/>
    <property type="match status" value="1"/>
</dbReference>
<keyword evidence="1" id="KW-1133">Transmembrane helix</keyword>
<accession>A0A9X3WTH9</accession>
<comment type="caution">
    <text evidence="3">The sequence shown here is derived from an EMBL/GenBank/DDBJ whole genome shotgun (WGS) entry which is preliminary data.</text>
</comment>
<feature type="domain" description="DUF58" evidence="2">
    <location>
        <begin position="220"/>
        <end position="374"/>
    </location>
</feature>
<evidence type="ECO:0000256" key="1">
    <source>
        <dbReference type="SAM" id="Phobius"/>
    </source>
</evidence>
<gene>
    <name evidence="3" type="ORF">NC797_13005</name>
</gene>
<evidence type="ECO:0000259" key="2">
    <source>
        <dbReference type="Pfam" id="PF01882"/>
    </source>
</evidence>
<dbReference type="Proteomes" id="UP001145050">
    <property type="component" value="Unassembled WGS sequence"/>
</dbReference>
<feature type="transmembrane region" description="Helical" evidence="1">
    <location>
        <begin position="33"/>
        <end position="53"/>
    </location>
</feature>
<name>A0A9X3WTH9_9BACI</name>
<evidence type="ECO:0000313" key="4">
    <source>
        <dbReference type="Proteomes" id="UP001145050"/>
    </source>
</evidence>
<organism evidence="3 4">
    <name type="scientific">Terrihalobacillus insolitus</name>
    <dbReference type="NCBI Taxonomy" id="2950438"/>
    <lineage>
        <taxon>Bacteria</taxon>
        <taxon>Bacillati</taxon>
        <taxon>Bacillota</taxon>
        <taxon>Bacilli</taxon>
        <taxon>Bacillales</taxon>
        <taxon>Bacillaceae</taxon>
        <taxon>Terrihalobacillus</taxon>
    </lineage>
</organism>
<keyword evidence="1" id="KW-0812">Transmembrane</keyword>
<keyword evidence="1" id="KW-0472">Membrane</keyword>
<dbReference type="EMBL" id="JAMQKB010000014">
    <property type="protein sequence ID" value="MDC3425420.1"/>
    <property type="molecule type" value="Genomic_DNA"/>
</dbReference>
<dbReference type="PANTHER" id="PTHR34351:SF2">
    <property type="entry name" value="DUF58 DOMAIN-CONTAINING PROTEIN"/>
    <property type="match status" value="1"/>
</dbReference>
<dbReference type="Pfam" id="PF01882">
    <property type="entry name" value="DUF58"/>
    <property type="match status" value="1"/>
</dbReference>